<evidence type="ECO:0000256" key="2">
    <source>
        <dbReference type="SAM" id="MobiDB-lite"/>
    </source>
</evidence>
<proteinExistence type="predicted"/>
<evidence type="ECO:0000313" key="3">
    <source>
        <dbReference type="EnsemblPlants" id="OB07G22320.1"/>
    </source>
</evidence>
<evidence type="ECO:0000313" key="4">
    <source>
        <dbReference type="Proteomes" id="UP000006038"/>
    </source>
</evidence>
<name>J3MLF0_ORYBR</name>
<keyword evidence="1" id="KW-0175">Coiled coil</keyword>
<feature type="coiled-coil region" evidence="1">
    <location>
        <begin position="123"/>
        <end position="150"/>
    </location>
</feature>
<protein>
    <submittedName>
        <fullName evidence="3">Uncharacterized protein</fullName>
    </submittedName>
</protein>
<organism evidence="3">
    <name type="scientific">Oryza brachyantha</name>
    <name type="common">malo sina</name>
    <dbReference type="NCBI Taxonomy" id="4533"/>
    <lineage>
        <taxon>Eukaryota</taxon>
        <taxon>Viridiplantae</taxon>
        <taxon>Streptophyta</taxon>
        <taxon>Embryophyta</taxon>
        <taxon>Tracheophyta</taxon>
        <taxon>Spermatophyta</taxon>
        <taxon>Magnoliopsida</taxon>
        <taxon>Liliopsida</taxon>
        <taxon>Poales</taxon>
        <taxon>Poaceae</taxon>
        <taxon>BOP clade</taxon>
        <taxon>Oryzoideae</taxon>
        <taxon>Oryzeae</taxon>
        <taxon>Oryzinae</taxon>
        <taxon>Oryza</taxon>
    </lineage>
</organism>
<dbReference type="Gramene" id="OB07G22320.1">
    <property type="protein sequence ID" value="OB07G22320.1"/>
    <property type="gene ID" value="OB07G22320"/>
</dbReference>
<dbReference type="AlphaFoldDB" id="J3MLF0"/>
<feature type="coiled-coil region" evidence="1">
    <location>
        <begin position="270"/>
        <end position="297"/>
    </location>
</feature>
<reference evidence="3" key="1">
    <citation type="journal article" date="2013" name="Nat. Commun.">
        <title>Whole-genome sequencing of Oryza brachyantha reveals mechanisms underlying Oryza genome evolution.</title>
        <authorList>
            <person name="Chen J."/>
            <person name="Huang Q."/>
            <person name="Gao D."/>
            <person name="Wang J."/>
            <person name="Lang Y."/>
            <person name="Liu T."/>
            <person name="Li B."/>
            <person name="Bai Z."/>
            <person name="Luis Goicoechea J."/>
            <person name="Liang C."/>
            <person name="Chen C."/>
            <person name="Zhang W."/>
            <person name="Sun S."/>
            <person name="Liao Y."/>
            <person name="Zhang X."/>
            <person name="Yang L."/>
            <person name="Song C."/>
            <person name="Wang M."/>
            <person name="Shi J."/>
            <person name="Liu G."/>
            <person name="Liu J."/>
            <person name="Zhou H."/>
            <person name="Zhou W."/>
            <person name="Yu Q."/>
            <person name="An N."/>
            <person name="Chen Y."/>
            <person name="Cai Q."/>
            <person name="Wang B."/>
            <person name="Liu B."/>
            <person name="Min J."/>
            <person name="Huang Y."/>
            <person name="Wu H."/>
            <person name="Li Z."/>
            <person name="Zhang Y."/>
            <person name="Yin Y."/>
            <person name="Song W."/>
            <person name="Jiang J."/>
            <person name="Jackson S.A."/>
            <person name="Wing R.A."/>
            <person name="Wang J."/>
            <person name="Chen M."/>
        </authorList>
    </citation>
    <scope>NUCLEOTIDE SEQUENCE [LARGE SCALE GENOMIC DNA]</scope>
    <source>
        <strain evidence="3">cv. IRGC 101232</strain>
    </source>
</reference>
<accession>J3MLF0</accession>
<dbReference type="EnsemblPlants" id="OB07G22320.1">
    <property type="protein sequence ID" value="OB07G22320.1"/>
    <property type="gene ID" value="OB07G22320"/>
</dbReference>
<feature type="region of interest" description="Disordered" evidence="2">
    <location>
        <begin position="20"/>
        <end position="47"/>
    </location>
</feature>
<dbReference type="STRING" id="4533.J3MLF0"/>
<evidence type="ECO:0000256" key="1">
    <source>
        <dbReference type="SAM" id="Coils"/>
    </source>
</evidence>
<sequence>MLTLNMVEVEMIYERTHVRSPIPTPRGRRSSNVLPLGGGRGRRPEDIDRAADPKICATIVKYEKRWRYCVSFFQVDKEDIFNTFTRRRPEKEKVASIIQAIGGHVRDPPLPEDDDDTEVRVVRIEWKLRMDSATNELEDLLADMEAAVEAEKKGRWWWVPWQRCRAATEVVAGWLGSDAKNKVKMELAVGRLAGVYVQGGELFDDIVKYEKRWRYCVSFFQVDKEDIFNTFTRRRPEKEKVASIIQAIGGHVRDPPLPEDDDDTEVRVVRIEWKLRMDSATNELEDLLADMEAAVEAEKKGRWWWVPWQRCRAATEVVAGWLGSDAKNKVKMELAVGRLAGVYVQGGELFDDVRGP</sequence>
<dbReference type="HOGENOM" id="CLU_779327_0_0_1"/>
<keyword evidence="4" id="KW-1185">Reference proteome</keyword>
<reference evidence="3" key="2">
    <citation type="submission" date="2013-04" db="UniProtKB">
        <authorList>
            <consortium name="EnsemblPlants"/>
        </authorList>
    </citation>
    <scope>IDENTIFICATION</scope>
</reference>
<dbReference type="Proteomes" id="UP000006038">
    <property type="component" value="Chromosome 7"/>
</dbReference>